<gene>
    <name evidence="2" type="ORF">ACFQ08_08500</name>
</gene>
<keyword evidence="1" id="KW-0812">Transmembrane</keyword>
<reference evidence="3" key="1">
    <citation type="journal article" date="2019" name="Int. J. Syst. Evol. Microbiol.">
        <title>The Global Catalogue of Microorganisms (GCM) 10K type strain sequencing project: providing services to taxonomists for standard genome sequencing and annotation.</title>
        <authorList>
            <consortium name="The Broad Institute Genomics Platform"/>
            <consortium name="The Broad Institute Genome Sequencing Center for Infectious Disease"/>
            <person name="Wu L."/>
            <person name="Ma J."/>
        </authorList>
    </citation>
    <scope>NUCLEOTIDE SEQUENCE [LARGE SCALE GENOMIC DNA]</scope>
    <source>
        <strain evidence="3">CCUG 62974</strain>
    </source>
</reference>
<organism evidence="2 3">
    <name type="scientific">Streptosporangium algeriense</name>
    <dbReference type="NCBI Taxonomy" id="1682748"/>
    <lineage>
        <taxon>Bacteria</taxon>
        <taxon>Bacillati</taxon>
        <taxon>Actinomycetota</taxon>
        <taxon>Actinomycetes</taxon>
        <taxon>Streptosporangiales</taxon>
        <taxon>Streptosporangiaceae</taxon>
        <taxon>Streptosporangium</taxon>
    </lineage>
</organism>
<evidence type="ECO:0000256" key="1">
    <source>
        <dbReference type="SAM" id="Phobius"/>
    </source>
</evidence>
<evidence type="ECO:0000313" key="2">
    <source>
        <dbReference type="EMBL" id="MFD0884592.1"/>
    </source>
</evidence>
<feature type="transmembrane region" description="Helical" evidence="1">
    <location>
        <begin position="73"/>
        <end position="91"/>
    </location>
</feature>
<protein>
    <submittedName>
        <fullName evidence="2">Uncharacterized protein</fullName>
    </submittedName>
</protein>
<dbReference type="Proteomes" id="UP001597024">
    <property type="component" value="Unassembled WGS sequence"/>
</dbReference>
<keyword evidence="1" id="KW-1133">Transmembrane helix</keyword>
<keyword evidence="3" id="KW-1185">Reference proteome</keyword>
<feature type="transmembrane region" description="Helical" evidence="1">
    <location>
        <begin position="38"/>
        <end position="61"/>
    </location>
</feature>
<evidence type="ECO:0000313" key="3">
    <source>
        <dbReference type="Proteomes" id="UP001597024"/>
    </source>
</evidence>
<feature type="transmembrane region" description="Helical" evidence="1">
    <location>
        <begin position="150"/>
        <end position="169"/>
    </location>
</feature>
<accession>A0ABW3DNQ6</accession>
<sequence length="214" mass="23268">MALLVLIAAVQAWAYGVPFWLGPKNVLWDVVREVAGFALTFTWYALDLFVGIGVPSLLILATVRRRTYRLTRATTLTLFFLAGVAVVSASVKTDSDLLGELSLYPSSLFVKDGVLVSAGISPLWYGFALTGSALILMVLYAAPPTHRARCHVLLASLAVAVTLFLIPAADQARGPVTTAEECNPRSGPRQRAGLLQTWHPGCPHALRLRHLRHR</sequence>
<proteinExistence type="predicted"/>
<feature type="transmembrane region" description="Helical" evidence="1">
    <location>
        <begin position="123"/>
        <end position="143"/>
    </location>
</feature>
<dbReference type="EMBL" id="JBHTHX010000193">
    <property type="protein sequence ID" value="MFD0884592.1"/>
    <property type="molecule type" value="Genomic_DNA"/>
</dbReference>
<keyword evidence="1" id="KW-0472">Membrane</keyword>
<comment type="caution">
    <text evidence="2">The sequence shown here is derived from an EMBL/GenBank/DDBJ whole genome shotgun (WGS) entry which is preliminary data.</text>
</comment>
<name>A0ABW3DNQ6_9ACTN</name>